<accession>A0A3P3TYQ1</accession>
<dbReference type="AlphaFoldDB" id="A0A3P3TYQ1"/>
<dbReference type="GO" id="GO:0009847">
    <property type="term" value="P:spore germination"/>
    <property type="evidence" value="ECO:0007669"/>
    <property type="project" value="InterPro"/>
</dbReference>
<evidence type="ECO:0008006" key="5">
    <source>
        <dbReference type="Google" id="ProtNLM"/>
    </source>
</evidence>
<dbReference type="OrthoDB" id="1726708at2"/>
<sequence length="194" mass="21842">MFFVISGKIIHGLNAKGRETMRWIGWFKKQDKSDTPKEADTQPPAGNLSPQHVQQLFHDIHDAQVHELDAGGRKVKLFYIRSFVDQNQVESDIVLPLLHAPDEQAGQKVISEDRVEVTTLQQTEELILQGGILVFDEIGNVCAIKKQNQLGRAIDSSEQESIVYGPKDSLTEQLDKSLSLICFNPQKTMYIAGW</sequence>
<dbReference type="Proteomes" id="UP000267017">
    <property type="component" value="Unassembled WGS sequence"/>
</dbReference>
<comment type="caution">
    <text evidence="3">The sequence shown here is derived from an EMBL/GenBank/DDBJ whole genome shotgun (WGS) entry which is preliminary data.</text>
</comment>
<dbReference type="EMBL" id="RRCN01000001">
    <property type="protein sequence ID" value="RRJ62970.1"/>
    <property type="molecule type" value="Genomic_DNA"/>
</dbReference>
<protein>
    <recommendedName>
        <fullName evidence="5">Spore germination protein</fullName>
    </recommendedName>
</protein>
<evidence type="ECO:0000313" key="3">
    <source>
        <dbReference type="EMBL" id="RRJ62970.1"/>
    </source>
</evidence>
<organism evidence="3 4">
    <name type="scientific">Paenibacillus oralis</name>
    <dbReference type="NCBI Taxonomy" id="2490856"/>
    <lineage>
        <taxon>Bacteria</taxon>
        <taxon>Bacillati</taxon>
        <taxon>Bacillota</taxon>
        <taxon>Bacilli</taxon>
        <taxon>Bacillales</taxon>
        <taxon>Paenibacillaceae</taxon>
        <taxon>Paenibacillus</taxon>
    </lineage>
</organism>
<evidence type="ECO:0000313" key="4">
    <source>
        <dbReference type="Proteomes" id="UP000267017"/>
    </source>
</evidence>
<keyword evidence="4" id="KW-1185">Reference proteome</keyword>
<feature type="region of interest" description="Disordered" evidence="2">
    <location>
        <begin position="30"/>
        <end position="49"/>
    </location>
</feature>
<dbReference type="InterPro" id="IPR004995">
    <property type="entry name" value="Spore_Ger"/>
</dbReference>
<dbReference type="Pfam" id="PF03323">
    <property type="entry name" value="GerA"/>
    <property type="match status" value="1"/>
</dbReference>
<feature type="compositionally biased region" description="Basic and acidic residues" evidence="2">
    <location>
        <begin position="30"/>
        <end position="40"/>
    </location>
</feature>
<reference evidence="3 4" key="1">
    <citation type="submission" date="2018-11" db="EMBL/GenBank/DDBJ databases">
        <title>Genome sequencing of Paenibacillus sp. KCOM 3021 (= ChDC PVNT-B20).</title>
        <authorList>
            <person name="Kook J.-K."/>
            <person name="Park S.-N."/>
            <person name="Lim Y.K."/>
        </authorList>
    </citation>
    <scope>NUCLEOTIDE SEQUENCE [LARGE SCALE GENOMIC DNA]</scope>
    <source>
        <strain evidence="3 4">KCOM 3021</strain>
    </source>
</reference>
<keyword evidence="1" id="KW-0472">Membrane</keyword>
<gene>
    <name evidence="3" type="ORF">EHV15_08580</name>
</gene>
<dbReference type="GO" id="GO:0016020">
    <property type="term" value="C:membrane"/>
    <property type="evidence" value="ECO:0007669"/>
    <property type="project" value="InterPro"/>
</dbReference>
<evidence type="ECO:0000256" key="2">
    <source>
        <dbReference type="SAM" id="MobiDB-lite"/>
    </source>
</evidence>
<name>A0A3P3TYQ1_9BACL</name>
<proteinExistence type="predicted"/>
<evidence type="ECO:0000256" key="1">
    <source>
        <dbReference type="ARBA" id="ARBA00023136"/>
    </source>
</evidence>